<dbReference type="EMBL" id="GL876973">
    <property type="protein sequence ID" value="KLU89771.1"/>
    <property type="molecule type" value="Genomic_DNA"/>
</dbReference>
<organism evidence="3 4">
    <name type="scientific">Magnaporthiopsis poae (strain ATCC 64411 / 73-15)</name>
    <name type="common">Kentucky bluegrass fungus</name>
    <name type="synonym">Magnaporthe poae</name>
    <dbReference type="NCBI Taxonomy" id="644358"/>
    <lineage>
        <taxon>Eukaryota</taxon>
        <taxon>Fungi</taxon>
        <taxon>Dikarya</taxon>
        <taxon>Ascomycota</taxon>
        <taxon>Pezizomycotina</taxon>
        <taxon>Sordariomycetes</taxon>
        <taxon>Sordariomycetidae</taxon>
        <taxon>Magnaporthales</taxon>
        <taxon>Magnaporthaceae</taxon>
        <taxon>Magnaporthiopsis</taxon>
    </lineage>
</organism>
<evidence type="ECO:0000313" key="4">
    <source>
        <dbReference type="Proteomes" id="UP000011715"/>
    </source>
</evidence>
<evidence type="ECO:0000313" key="3">
    <source>
        <dbReference type="EnsemblFungi" id="MAPG_08740T0"/>
    </source>
</evidence>
<evidence type="ECO:0000256" key="1">
    <source>
        <dbReference type="SAM" id="MobiDB-lite"/>
    </source>
</evidence>
<proteinExistence type="predicted"/>
<dbReference type="eggNOG" id="ENOG502RNF9">
    <property type="taxonomic scope" value="Eukaryota"/>
</dbReference>
<evidence type="ECO:0000313" key="2">
    <source>
        <dbReference type="EMBL" id="KLU89771.1"/>
    </source>
</evidence>
<reference evidence="3" key="4">
    <citation type="journal article" date="2015" name="G3 (Bethesda)">
        <title>Genome sequences of three phytopathogenic species of the Magnaporthaceae family of fungi.</title>
        <authorList>
            <person name="Okagaki L.H."/>
            <person name="Nunes C.C."/>
            <person name="Sailsbery J."/>
            <person name="Clay B."/>
            <person name="Brown D."/>
            <person name="John T."/>
            <person name="Oh Y."/>
            <person name="Young N."/>
            <person name="Fitzgerald M."/>
            <person name="Haas B.J."/>
            <person name="Zeng Q."/>
            <person name="Young S."/>
            <person name="Adiconis X."/>
            <person name="Fan L."/>
            <person name="Levin J.Z."/>
            <person name="Mitchell T.K."/>
            <person name="Okubara P.A."/>
            <person name="Farman M.L."/>
            <person name="Kohn L.M."/>
            <person name="Birren B."/>
            <person name="Ma L.-J."/>
            <person name="Dean R.A."/>
        </authorList>
    </citation>
    <scope>NUCLEOTIDE SEQUENCE</scope>
    <source>
        <strain evidence="3">ATCC 64411 / 73-15</strain>
    </source>
</reference>
<feature type="region of interest" description="Disordered" evidence="1">
    <location>
        <begin position="110"/>
        <end position="161"/>
    </location>
</feature>
<dbReference type="EnsemblFungi" id="MAPG_08740T0">
    <property type="protein sequence ID" value="MAPG_08740T0"/>
    <property type="gene ID" value="MAPG_08740"/>
</dbReference>
<reference evidence="2" key="3">
    <citation type="submission" date="2011-03" db="EMBL/GenBank/DDBJ databases">
        <title>Annotation of Magnaporthe poae ATCC 64411.</title>
        <authorList>
            <person name="Ma L.-J."/>
            <person name="Dead R."/>
            <person name="Young S.K."/>
            <person name="Zeng Q."/>
            <person name="Gargeya S."/>
            <person name="Fitzgerald M."/>
            <person name="Haas B."/>
            <person name="Abouelleil A."/>
            <person name="Alvarado L."/>
            <person name="Arachchi H.M."/>
            <person name="Berlin A."/>
            <person name="Brown A."/>
            <person name="Chapman S.B."/>
            <person name="Chen Z."/>
            <person name="Dunbar C."/>
            <person name="Freedman E."/>
            <person name="Gearin G."/>
            <person name="Gellesch M."/>
            <person name="Goldberg J."/>
            <person name="Griggs A."/>
            <person name="Gujja S."/>
            <person name="Heiman D."/>
            <person name="Howarth C."/>
            <person name="Larson L."/>
            <person name="Lui A."/>
            <person name="MacDonald P.J.P."/>
            <person name="Mehta T."/>
            <person name="Montmayeur A."/>
            <person name="Murphy C."/>
            <person name="Neiman D."/>
            <person name="Pearson M."/>
            <person name="Priest M."/>
            <person name="Roberts A."/>
            <person name="Saif S."/>
            <person name="Shea T."/>
            <person name="Shenoy N."/>
            <person name="Sisk P."/>
            <person name="Stolte C."/>
            <person name="Sykes S."/>
            <person name="Yandava C."/>
            <person name="Wortman J."/>
            <person name="Nusbaum C."/>
            <person name="Birren B."/>
        </authorList>
    </citation>
    <scope>NUCLEOTIDE SEQUENCE</scope>
    <source>
        <strain evidence="2">ATCC 64411</strain>
    </source>
</reference>
<keyword evidence="4" id="KW-1185">Reference proteome</keyword>
<sequence length="161" mass="17966">MASKQVHRYHTGDMVEGDIQVAQTQYEFRGVVHSDDDTNNPSISVVVHKYRMKPTDGDQAPRAWREWMAGNPAWVRRHRLGLVAAADNDQEGIKQRGKVLVAVFGPSHQELEVRPAPEQELDPELAPEVPEEDPRQAAAAGAVGEDGKAKKKKKTKEKGRR</sequence>
<name>A0A0C4E852_MAGP6</name>
<reference evidence="4" key="1">
    <citation type="submission" date="2010-05" db="EMBL/GenBank/DDBJ databases">
        <title>The genome sequence of Magnaporthe poae strain ATCC 64411.</title>
        <authorList>
            <person name="Ma L.-J."/>
            <person name="Dead R."/>
            <person name="Young S."/>
            <person name="Zeng Q."/>
            <person name="Koehrsen M."/>
            <person name="Alvarado L."/>
            <person name="Berlin A."/>
            <person name="Chapman S.B."/>
            <person name="Chen Z."/>
            <person name="Freedman E."/>
            <person name="Gellesch M."/>
            <person name="Goldberg J."/>
            <person name="Griggs A."/>
            <person name="Gujja S."/>
            <person name="Heilman E.R."/>
            <person name="Heiman D."/>
            <person name="Hepburn T."/>
            <person name="Howarth C."/>
            <person name="Jen D."/>
            <person name="Larson L."/>
            <person name="Mehta T."/>
            <person name="Neiman D."/>
            <person name="Pearson M."/>
            <person name="Roberts A."/>
            <person name="Saif S."/>
            <person name="Shea T."/>
            <person name="Shenoy N."/>
            <person name="Sisk P."/>
            <person name="Stolte C."/>
            <person name="Sykes S."/>
            <person name="Walk T."/>
            <person name="White J."/>
            <person name="Yandava C."/>
            <person name="Haas B."/>
            <person name="Nusbaum C."/>
            <person name="Birren B."/>
        </authorList>
    </citation>
    <scope>NUCLEOTIDE SEQUENCE [LARGE SCALE GENOMIC DNA]</scope>
    <source>
        <strain evidence="4">ATCC 64411 / 73-15</strain>
    </source>
</reference>
<gene>
    <name evidence="2" type="ORF">MAPG_08740</name>
</gene>
<dbReference type="VEuPathDB" id="FungiDB:MAPG_08740"/>
<feature type="compositionally biased region" description="Acidic residues" evidence="1">
    <location>
        <begin position="119"/>
        <end position="131"/>
    </location>
</feature>
<dbReference type="Proteomes" id="UP000011715">
    <property type="component" value="Unassembled WGS sequence"/>
</dbReference>
<dbReference type="OrthoDB" id="10450405at2759"/>
<dbReference type="AlphaFoldDB" id="A0A0C4E852"/>
<reference evidence="2" key="2">
    <citation type="submission" date="2010-05" db="EMBL/GenBank/DDBJ databases">
        <title>The Genome Sequence of Magnaporthe poae strain ATCC 64411.</title>
        <authorList>
            <consortium name="The Broad Institute Genome Sequencing Platform"/>
            <consortium name="Broad Institute Genome Sequencing Center for Infectious Disease"/>
            <person name="Ma L.-J."/>
            <person name="Dead R."/>
            <person name="Young S."/>
            <person name="Zeng Q."/>
            <person name="Koehrsen M."/>
            <person name="Alvarado L."/>
            <person name="Berlin A."/>
            <person name="Chapman S.B."/>
            <person name="Chen Z."/>
            <person name="Freedman E."/>
            <person name="Gellesch M."/>
            <person name="Goldberg J."/>
            <person name="Griggs A."/>
            <person name="Gujja S."/>
            <person name="Heilman E.R."/>
            <person name="Heiman D."/>
            <person name="Hepburn T."/>
            <person name="Howarth C."/>
            <person name="Jen D."/>
            <person name="Larson L."/>
            <person name="Mehta T."/>
            <person name="Neiman D."/>
            <person name="Pearson M."/>
            <person name="Roberts A."/>
            <person name="Saif S."/>
            <person name="Shea T."/>
            <person name="Shenoy N."/>
            <person name="Sisk P."/>
            <person name="Stolte C."/>
            <person name="Sykes S."/>
            <person name="Walk T."/>
            <person name="White J."/>
            <person name="Yandava C."/>
            <person name="Haas B."/>
            <person name="Nusbaum C."/>
            <person name="Birren B."/>
        </authorList>
    </citation>
    <scope>NUCLEOTIDE SEQUENCE</scope>
    <source>
        <strain evidence="2">ATCC 64411</strain>
    </source>
</reference>
<accession>A0A0C4E852</accession>
<reference evidence="3" key="5">
    <citation type="submission" date="2015-06" db="UniProtKB">
        <authorList>
            <consortium name="EnsemblFungi"/>
        </authorList>
    </citation>
    <scope>IDENTIFICATION</scope>
    <source>
        <strain evidence="3">ATCC 64411</strain>
    </source>
</reference>
<feature type="compositionally biased region" description="Basic residues" evidence="1">
    <location>
        <begin position="149"/>
        <end position="161"/>
    </location>
</feature>
<protein>
    <submittedName>
        <fullName evidence="2 3">Uncharacterized protein</fullName>
    </submittedName>
</protein>
<dbReference type="EMBL" id="ADBL01002124">
    <property type="status" value="NOT_ANNOTATED_CDS"/>
    <property type="molecule type" value="Genomic_DNA"/>
</dbReference>